<protein>
    <submittedName>
        <fullName evidence="1">Lysine decarboxylase family</fullName>
    </submittedName>
</protein>
<proteinExistence type="predicted"/>
<dbReference type="PANTHER" id="PTHR31223">
    <property type="entry name" value="LOG FAMILY PROTEIN YJL055W"/>
    <property type="match status" value="1"/>
</dbReference>
<dbReference type="EMBL" id="UOFW01000093">
    <property type="protein sequence ID" value="VAX04478.1"/>
    <property type="molecule type" value="Genomic_DNA"/>
</dbReference>
<dbReference type="Gene3D" id="3.40.50.450">
    <property type="match status" value="1"/>
</dbReference>
<dbReference type="NCBIfam" id="TIGR00730">
    <property type="entry name" value="Rossman fold protein, TIGR00730 family"/>
    <property type="match status" value="1"/>
</dbReference>
<reference evidence="1" key="1">
    <citation type="submission" date="2018-06" db="EMBL/GenBank/DDBJ databases">
        <authorList>
            <person name="Zhirakovskaya E."/>
        </authorList>
    </citation>
    <scope>NUCLEOTIDE SEQUENCE</scope>
</reference>
<name>A0A3B1AZ06_9ZZZZ</name>
<dbReference type="PANTHER" id="PTHR31223:SF70">
    <property type="entry name" value="LOG FAMILY PROTEIN YJL055W"/>
    <property type="match status" value="1"/>
</dbReference>
<evidence type="ECO:0000313" key="1">
    <source>
        <dbReference type="EMBL" id="VAX04478.1"/>
    </source>
</evidence>
<dbReference type="GO" id="GO:0005829">
    <property type="term" value="C:cytosol"/>
    <property type="evidence" value="ECO:0007669"/>
    <property type="project" value="TreeGrafter"/>
</dbReference>
<dbReference type="SUPFAM" id="SSF102405">
    <property type="entry name" value="MCP/YpsA-like"/>
    <property type="match status" value="1"/>
</dbReference>
<dbReference type="InterPro" id="IPR005269">
    <property type="entry name" value="LOG"/>
</dbReference>
<gene>
    <name evidence="1" type="ORF">MNBD_ALPHA03-1361</name>
</gene>
<dbReference type="AlphaFoldDB" id="A0A3B1AZ06"/>
<dbReference type="InterPro" id="IPR031100">
    <property type="entry name" value="LOG_fam"/>
</dbReference>
<dbReference type="Pfam" id="PF03641">
    <property type="entry name" value="Lysine_decarbox"/>
    <property type="match status" value="1"/>
</dbReference>
<organism evidence="1">
    <name type="scientific">hydrothermal vent metagenome</name>
    <dbReference type="NCBI Taxonomy" id="652676"/>
    <lineage>
        <taxon>unclassified sequences</taxon>
        <taxon>metagenomes</taxon>
        <taxon>ecological metagenomes</taxon>
    </lineage>
</organism>
<dbReference type="GO" id="GO:0009691">
    <property type="term" value="P:cytokinin biosynthetic process"/>
    <property type="evidence" value="ECO:0007669"/>
    <property type="project" value="InterPro"/>
</dbReference>
<accession>A0A3B1AZ06</accession>
<sequence length="194" mass="21864">MAHINSICVYCGSRFGRNNHFKNIAANFGDILAREKIRLVYGGGNVGLMGVIANAVMRGGGQVTGIIPKHLDEEEVGLKEATDFYVVDNMHERKRMMFDHSDAFIALPGSIGTLDETIEVITWKQLQLHSKPIIIVNVDNYWQPFLTLIDKFIHEDFTSAKTRDLFYVVDTVEDVVPLLKSLPEIDQETKNTLI</sequence>
<dbReference type="GO" id="GO:0016799">
    <property type="term" value="F:hydrolase activity, hydrolyzing N-glycosyl compounds"/>
    <property type="evidence" value="ECO:0007669"/>
    <property type="project" value="TreeGrafter"/>
</dbReference>